<organism evidence="2 3">
    <name type="scientific">Neobacillus rhizophilus</name>
    <dbReference type="NCBI Taxonomy" id="2833579"/>
    <lineage>
        <taxon>Bacteria</taxon>
        <taxon>Bacillati</taxon>
        <taxon>Bacillota</taxon>
        <taxon>Bacilli</taxon>
        <taxon>Bacillales</taxon>
        <taxon>Bacillaceae</taxon>
        <taxon>Neobacillus</taxon>
    </lineage>
</organism>
<dbReference type="InterPro" id="IPR023606">
    <property type="entry name" value="CoA-Trfase_III_dom_1_sf"/>
</dbReference>
<evidence type="ECO:0000256" key="1">
    <source>
        <dbReference type="ARBA" id="ARBA00022679"/>
    </source>
</evidence>
<dbReference type="Proteomes" id="UP000679749">
    <property type="component" value="Unassembled WGS sequence"/>
</dbReference>
<evidence type="ECO:0000313" key="2">
    <source>
        <dbReference type="EMBL" id="MBS4214585.1"/>
    </source>
</evidence>
<dbReference type="AlphaFoldDB" id="A0A942U4L6"/>
<dbReference type="InterPro" id="IPR044855">
    <property type="entry name" value="CoA-Trfase_III_dom3_sf"/>
</dbReference>
<dbReference type="InterPro" id="IPR050483">
    <property type="entry name" value="CoA-transferase_III_domain"/>
</dbReference>
<keyword evidence="1 2" id="KW-0808">Transferase</keyword>
<accession>A0A942U4L6</accession>
<dbReference type="Pfam" id="PF02515">
    <property type="entry name" value="CoA_transf_3"/>
    <property type="match status" value="1"/>
</dbReference>
<proteinExistence type="predicted"/>
<dbReference type="PANTHER" id="PTHR48207">
    <property type="entry name" value="SUCCINATE--HYDROXYMETHYLGLUTARATE COA-TRANSFERASE"/>
    <property type="match status" value="1"/>
</dbReference>
<dbReference type="PANTHER" id="PTHR48207:SF3">
    <property type="entry name" value="SUCCINATE--HYDROXYMETHYLGLUTARATE COA-TRANSFERASE"/>
    <property type="match status" value="1"/>
</dbReference>
<dbReference type="EMBL" id="JAGYPF010000004">
    <property type="protein sequence ID" value="MBS4214585.1"/>
    <property type="molecule type" value="Genomic_DNA"/>
</dbReference>
<sequence length="405" mass="44590">MPGPLSGIRVVDVTTNVSGPSLTMILADLGAEIIKIERPDIGDDSRGMGPFWEGEGVYFLHINRNKQSIVIDLKKESGREIVYDLVKTADVFVENFRFQKAKKMGLGYERLKELNPSLVYCSLSAYGQDGPLCDRPGYDAIAQADSGIIGINGAEGAEIARVPVSVLDQGSAMWGAIGVISALFHKQKTGEGQLVTTSLYETGVFWVGYHMLSWLATGTEPKKNGAGHTAFAPYGAFHASDAPVIIGISNNSLFKRLCKVLGKEEWVEDPRYKNNPERVEHRENLRVAIENILQAKTADEWVQLLVDAGVPSSKVKKISEVVQDQQTEAIQMWTDVEHSTIKDFKLPRLPFELSSSPVSIQKAPPKLGGNTEEILNKLGYNKEQIEQLLNDGTIQIDAKKLESHK</sequence>
<dbReference type="Gene3D" id="3.30.1540.10">
    <property type="entry name" value="formyl-coa transferase, domain 3"/>
    <property type="match status" value="1"/>
</dbReference>
<evidence type="ECO:0000313" key="3">
    <source>
        <dbReference type="Proteomes" id="UP000679749"/>
    </source>
</evidence>
<dbReference type="InterPro" id="IPR003673">
    <property type="entry name" value="CoA-Trfase_fam_III"/>
</dbReference>
<reference evidence="2" key="1">
    <citation type="submission" date="2021-05" db="EMBL/GenBank/DDBJ databases">
        <title>Novel Bacillus species.</title>
        <authorList>
            <person name="Liu G."/>
        </authorList>
    </citation>
    <scope>NUCLEOTIDE SEQUENCE</scope>
    <source>
        <strain evidence="2">FJAT-49825</strain>
    </source>
</reference>
<dbReference type="SUPFAM" id="SSF89796">
    <property type="entry name" value="CoA-transferase family III (CaiB/BaiF)"/>
    <property type="match status" value="1"/>
</dbReference>
<dbReference type="RefSeq" id="WP_213119117.1">
    <property type="nucleotide sequence ID" value="NZ_JAGYPF010000004.1"/>
</dbReference>
<dbReference type="Gene3D" id="3.40.50.10540">
    <property type="entry name" value="Crotonobetainyl-coa:carnitine coa-transferase, domain 1"/>
    <property type="match status" value="1"/>
</dbReference>
<protein>
    <submittedName>
        <fullName evidence="2">CoA transferase</fullName>
    </submittedName>
</protein>
<dbReference type="GO" id="GO:0008410">
    <property type="term" value="F:CoA-transferase activity"/>
    <property type="evidence" value="ECO:0007669"/>
    <property type="project" value="TreeGrafter"/>
</dbReference>
<comment type="caution">
    <text evidence="2">The sequence shown here is derived from an EMBL/GenBank/DDBJ whole genome shotgun (WGS) entry which is preliminary data.</text>
</comment>
<keyword evidence="3" id="KW-1185">Reference proteome</keyword>
<gene>
    <name evidence="2" type="ORF">KHA99_19230</name>
</gene>
<name>A0A942U4L6_9BACI</name>